<evidence type="ECO:0000313" key="2">
    <source>
        <dbReference type="EMBL" id="MDQ4215075.1"/>
    </source>
</evidence>
<comment type="caution">
    <text evidence="2">The sequence shown here is derived from an EMBL/GenBank/DDBJ whole genome shotgun (WGS) entry which is preliminary data.</text>
</comment>
<protein>
    <submittedName>
        <fullName evidence="2">Fic family protein</fullName>
    </submittedName>
</protein>
<gene>
    <name evidence="2" type="ORF">RBR11_14220</name>
</gene>
<dbReference type="PANTHER" id="PTHR13504">
    <property type="entry name" value="FIDO DOMAIN-CONTAINING PROTEIN DDB_G0283145"/>
    <property type="match status" value="1"/>
</dbReference>
<dbReference type="PROSITE" id="PS51459">
    <property type="entry name" value="FIDO"/>
    <property type="match status" value="1"/>
</dbReference>
<accession>A0ABU0XMW4</accession>
<evidence type="ECO:0000313" key="3">
    <source>
        <dbReference type="Proteomes" id="UP001230289"/>
    </source>
</evidence>
<dbReference type="PANTHER" id="PTHR13504:SF35">
    <property type="entry name" value="PROTEIN ADENYLYLTRANSFERASE SOFIC"/>
    <property type="match status" value="1"/>
</dbReference>
<name>A0ABU0XMW4_9MICO</name>
<dbReference type="Pfam" id="PF21248">
    <property type="entry name" value="SoFic-like_C"/>
    <property type="match status" value="1"/>
</dbReference>
<dbReference type="SUPFAM" id="SSF140931">
    <property type="entry name" value="Fic-like"/>
    <property type="match status" value="1"/>
</dbReference>
<dbReference type="Proteomes" id="UP001230289">
    <property type="component" value="Unassembled WGS sequence"/>
</dbReference>
<dbReference type="EMBL" id="JAVFCB010000008">
    <property type="protein sequence ID" value="MDQ4215075.1"/>
    <property type="molecule type" value="Genomic_DNA"/>
</dbReference>
<dbReference type="InterPro" id="IPR040198">
    <property type="entry name" value="Fido_containing"/>
</dbReference>
<dbReference type="InterPro" id="IPR036597">
    <property type="entry name" value="Fido-like_dom_sf"/>
</dbReference>
<feature type="domain" description="Fido" evidence="1">
    <location>
        <begin position="3"/>
        <end position="143"/>
    </location>
</feature>
<keyword evidence="3" id="KW-1185">Reference proteome</keyword>
<dbReference type="RefSeq" id="WP_308490027.1">
    <property type="nucleotide sequence ID" value="NZ_JAVFCB010000008.1"/>
</dbReference>
<reference evidence="2 3" key="1">
    <citation type="submission" date="2023-08" db="EMBL/GenBank/DDBJ databases">
        <title>Microbacterium sp. nov., isolated from a waste landfill.</title>
        <authorList>
            <person name="Wen W."/>
        </authorList>
    </citation>
    <scope>NUCLEOTIDE SEQUENCE [LARGE SCALE GENOMIC DNA]</scope>
    <source>
        <strain evidence="2 3">ASV81</strain>
    </source>
</reference>
<dbReference type="Gene3D" id="1.10.3290.10">
    <property type="entry name" value="Fido-like domain"/>
    <property type="match status" value="1"/>
</dbReference>
<evidence type="ECO:0000259" key="1">
    <source>
        <dbReference type="PROSITE" id="PS51459"/>
    </source>
</evidence>
<organism evidence="2 3">
    <name type="scientific">Microbacterium capsulatum</name>
    <dbReference type="NCBI Taxonomy" id="3041921"/>
    <lineage>
        <taxon>Bacteria</taxon>
        <taxon>Bacillati</taxon>
        <taxon>Actinomycetota</taxon>
        <taxon>Actinomycetes</taxon>
        <taxon>Micrococcales</taxon>
        <taxon>Microbacteriaceae</taxon>
        <taxon>Microbacterium</taxon>
    </lineage>
</organism>
<dbReference type="InterPro" id="IPR003812">
    <property type="entry name" value="Fido"/>
</dbReference>
<dbReference type="InterPro" id="IPR048770">
    <property type="entry name" value="SoFic-like_C"/>
</dbReference>
<sequence>MNAAIDVCTNIHSREIGVRKLPGTYIGNPRTRAPIYTPPTGEAVIPGKLGNWAEFVHTTADIDPLVVMAIAHYQFEAIHPFEDGNGRTGRILNILQLVEAGLLNAPILYLSRFIIQNKDEYYRLLLGVTADGAWESWIRFVLRGIHETAAKTLRKIDRIQELQEVVRAEIKAHTTAGSNADLLDALFENPYARINKVVERCGVSRPTATSWLNSLVEREALFDVKVGRERLFINVRLMQILASDEEVDERSSDSLF</sequence>
<dbReference type="Pfam" id="PF02661">
    <property type="entry name" value="Fic"/>
    <property type="match status" value="1"/>
</dbReference>
<proteinExistence type="predicted"/>